<dbReference type="PANTHER" id="PTHR23071">
    <property type="entry name" value="PHOSPHATIDYLINOSITOL GLYCAN"/>
    <property type="match status" value="1"/>
</dbReference>
<keyword evidence="6 11" id="KW-0812">Transmembrane</keyword>
<evidence type="ECO:0000256" key="5">
    <source>
        <dbReference type="ARBA" id="ARBA00022679"/>
    </source>
</evidence>
<dbReference type="InterPro" id="IPR039524">
    <property type="entry name" value="PIGO/GPI13"/>
</dbReference>
<evidence type="ECO:0000256" key="6">
    <source>
        <dbReference type="ARBA" id="ARBA00022692"/>
    </source>
</evidence>
<feature type="transmembrane region" description="Helical" evidence="11">
    <location>
        <begin position="591"/>
        <end position="610"/>
    </location>
</feature>
<evidence type="ECO:0000313" key="13">
    <source>
        <dbReference type="Proteomes" id="UP001476247"/>
    </source>
</evidence>
<feature type="transmembrane region" description="Helical" evidence="11">
    <location>
        <begin position="835"/>
        <end position="855"/>
    </location>
</feature>
<organism evidence="12 13">
    <name type="scientific">Helicostylum pulchrum</name>
    <dbReference type="NCBI Taxonomy" id="562976"/>
    <lineage>
        <taxon>Eukaryota</taxon>
        <taxon>Fungi</taxon>
        <taxon>Fungi incertae sedis</taxon>
        <taxon>Mucoromycota</taxon>
        <taxon>Mucoromycotina</taxon>
        <taxon>Mucoromycetes</taxon>
        <taxon>Mucorales</taxon>
        <taxon>Mucorineae</taxon>
        <taxon>Mucoraceae</taxon>
        <taxon>Helicostylum</taxon>
    </lineage>
</organism>
<dbReference type="InterPro" id="IPR017850">
    <property type="entry name" value="Alkaline_phosphatase_core_sf"/>
</dbReference>
<protein>
    <recommendedName>
        <fullName evidence="14">GPI ethanolamine phosphate transferase 3</fullName>
    </recommendedName>
</protein>
<evidence type="ECO:0000313" key="12">
    <source>
        <dbReference type="EMBL" id="GAA5795976.1"/>
    </source>
</evidence>
<evidence type="ECO:0000256" key="2">
    <source>
        <dbReference type="ARBA" id="ARBA00004687"/>
    </source>
</evidence>
<keyword evidence="8 11" id="KW-1133">Transmembrane helix</keyword>
<dbReference type="SUPFAM" id="SSF53649">
    <property type="entry name" value="Alkaline phosphatase-like"/>
    <property type="match status" value="1"/>
</dbReference>
<dbReference type="EMBL" id="BAABUJ010000005">
    <property type="protein sequence ID" value="GAA5795976.1"/>
    <property type="molecule type" value="Genomic_DNA"/>
</dbReference>
<dbReference type="CDD" id="cd16023">
    <property type="entry name" value="GPI_EPT_3"/>
    <property type="match status" value="1"/>
</dbReference>
<dbReference type="PANTHER" id="PTHR23071:SF1">
    <property type="entry name" value="GPI ETHANOLAMINE PHOSPHATE TRANSFERASE 3"/>
    <property type="match status" value="1"/>
</dbReference>
<feature type="transmembrane region" description="Helical" evidence="11">
    <location>
        <begin position="561"/>
        <end position="579"/>
    </location>
</feature>
<feature type="transmembrane region" description="Helical" evidence="11">
    <location>
        <begin position="696"/>
        <end position="715"/>
    </location>
</feature>
<keyword evidence="9 11" id="KW-0472">Membrane</keyword>
<reference evidence="12 13" key="1">
    <citation type="submission" date="2024-04" db="EMBL/GenBank/DDBJ databases">
        <title>genome sequences of Mucor flavus KT1a and Helicostylum pulchrum KT1b strains isolation_sourced from the surface of a dry-aged beef.</title>
        <authorList>
            <person name="Toyotome T."/>
            <person name="Hosono M."/>
            <person name="Torimaru M."/>
            <person name="Fukuda K."/>
            <person name="Mikami N."/>
        </authorList>
    </citation>
    <scope>NUCLEOTIDE SEQUENCE [LARGE SCALE GENOMIC DNA]</scope>
    <source>
        <strain evidence="12 13">KT1b</strain>
    </source>
</reference>
<gene>
    <name evidence="12" type="ORF">HPULCUR_001341</name>
</gene>
<keyword evidence="10" id="KW-0325">Glycoprotein</keyword>
<evidence type="ECO:0000256" key="1">
    <source>
        <dbReference type="ARBA" id="ARBA00004477"/>
    </source>
</evidence>
<evidence type="ECO:0000256" key="8">
    <source>
        <dbReference type="ARBA" id="ARBA00022989"/>
    </source>
</evidence>
<dbReference type="Pfam" id="PF01663">
    <property type="entry name" value="Phosphodiest"/>
    <property type="match status" value="1"/>
</dbReference>
<name>A0ABP9XMF2_9FUNG</name>
<dbReference type="InterPro" id="IPR002591">
    <property type="entry name" value="Phosphodiest/P_Trfase"/>
</dbReference>
<feature type="transmembrane region" description="Helical" evidence="11">
    <location>
        <begin position="797"/>
        <end position="823"/>
    </location>
</feature>
<evidence type="ECO:0000256" key="4">
    <source>
        <dbReference type="ARBA" id="ARBA00022502"/>
    </source>
</evidence>
<comment type="similarity">
    <text evidence="3">Belongs to the PIGG/PIGN/PIGO family. PIGO subfamily.</text>
</comment>
<comment type="caution">
    <text evidence="12">The sequence shown here is derived from an EMBL/GenBank/DDBJ whole genome shotgun (WGS) entry which is preliminary data.</text>
</comment>
<keyword evidence="5" id="KW-0808">Transferase</keyword>
<evidence type="ECO:0000256" key="9">
    <source>
        <dbReference type="ARBA" id="ARBA00023136"/>
    </source>
</evidence>
<evidence type="ECO:0000256" key="10">
    <source>
        <dbReference type="ARBA" id="ARBA00023180"/>
    </source>
</evidence>
<dbReference type="InterPro" id="IPR037675">
    <property type="entry name" value="PIG-O_N"/>
</dbReference>
<feature type="transmembrane region" description="Helical" evidence="11">
    <location>
        <begin position="491"/>
        <end position="517"/>
    </location>
</feature>
<keyword evidence="13" id="KW-1185">Reference proteome</keyword>
<proteinExistence type="inferred from homology"/>
<feature type="transmembrane region" description="Helical" evidence="11">
    <location>
        <begin position="727"/>
        <end position="745"/>
    </location>
</feature>
<comment type="subcellular location">
    <subcellularLocation>
        <location evidence="1">Endoplasmic reticulum membrane</location>
        <topology evidence="1">Multi-pass membrane protein</topology>
    </subcellularLocation>
</comment>
<feature type="transmembrane region" description="Helical" evidence="11">
    <location>
        <begin position="946"/>
        <end position="965"/>
    </location>
</feature>
<comment type="pathway">
    <text evidence="2">Glycolipid biosynthesis; glycosylphosphatidylinositol-anchor biosynthesis.</text>
</comment>
<feature type="transmembrane region" description="Helical" evidence="11">
    <location>
        <begin position="765"/>
        <end position="785"/>
    </location>
</feature>
<evidence type="ECO:0000256" key="7">
    <source>
        <dbReference type="ARBA" id="ARBA00022824"/>
    </source>
</evidence>
<feature type="transmembrane region" description="Helical" evidence="11">
    <location>
        <begin position="913"/>
        <end position="934"/>
    </location>
</feature>
<keyword evidence="4" id="KW-0337">GPI-anchor biosynthesis</keyword>
<evidence type="ECO:0000256" key="3">
    <source>
        <dbReference type="ARBA" id="ARBA00008695"/>
    </source>
</evidence>
<dbReference type="Proteomes" id="UP001476247">
    <property type="component" value="Unassembled WGS sequence"/>
</dbReference>
<feature type="transmembrane region" description="Helical" evidence="11">
    <location>
        <begin position="876"/>
        <end position="901"/>
    </location>
</feature>
<evidence type="ECO:0000256" key="11">
    <source>
        <dbReference type="SAM" id="Phobius"/>
    </source>
</evidence>
<dbReference type="Gene3D" id="3.40.720.10">
    <property type="entry name" value="Alkaline Phosphatase, subunit A"/>
    <property type="match status" value="1"/>
</dbReference>
<keyword evidence="7" id="KW-0256">Endoplasmic reticulum</keyword>
<accession>A0ABP9XMF2</accession>
<feature type="transmembrane region" description="Helical" evidence="11">
    <location>
        <begin position="529"/>
        <end position="549"/>
    </location>
</feature>
<sequence length="969" mass="109948">MYLRPSLGLVLITLTCLQVFGIYLFLKGFLLTRQTFPLQGHSYDSWDRFPVHQIPLQKVPSLIEPKQPFKRAVVILIDALRFDFVLDIENATNPYYLNQFPILQQLHHTQPQSSLLFQFRADPPTTTMQRVKGIMTGSLPTFIDAGANFASSAVGEDHLLNHIKSKFENIYFFGDDTWVNLFPDTFNDTARRFESDSFKMLDLDSVDNDILKHLWPVMEGDDEWQVAIAHFLGVDHCGHTYGPSDPNMAIKLNQMNSVIERMLNYVDKDTLLVVMGDHGMSVEGDHGGESVEELMSTLFLYSPRQLTLDSDYYRDFFNQIHQQRTSRLGYDIKSISNRLLYDASKYPIVAQIHLVPTLAYLLQVPIPFGNLGAIIPDVIYPAHDTNTLASLLHMVQQFRVNALQVFDYLNQYADQTHQIDFSTEKIKPILHHLYTAEEIMVQLVNQPQFLFIVEAEQITQEELELFDQQLKEAILAYDAFLISTIKYCEAIWAQFDTGCMFIGIVLLGVSTLASFWMMMFRPHISYKKALGVCALVLSTCLASAYVTLSHVGQGWFEKMETIDWIGASAALTICCIFFLMKSKSSATASVFWYTCDWYLLLIADIAQSFTLGSNSYVIWEDYGTLFALGSLSVCWTLRNLKALTSYTRSSVLEAVLYPLSFLVLVRISSSTGQCREEQFPDCNYIYSNSLEFGNHAVGYSSLLLMAMTVSMLGYLSRWLPNVQFAAVYLVSSIIVVLRMVQEIYLKNTVLQKTQYLMVFEKYMDVYLPRVVYGLCLIGTGVCICSKKYNKVTIGWSALLLWSTVLAIVQRPFSSIIVLGSPILIHILSRGSSSSLLIRLGLLHFLGHHLFFVTGHQASFTSLPWKAAFVGFDEMNYYGGMILVTLSTMAGHIISWFGMFILLADVSSQLTLPLHLLTLLQSIPTFLCAIFILILRRHLMTWKIFAPRFLVQILIEVGAHLAVIALEKTL</sequence>
<evidence type="ECO:0008006" key="14">
    <source>
        <dbReference type="Google" id="ProtNLM"/>
    </source>
</evidence>